<comment type="function">
    <text evidence="2">Adenine glycosylase active on G-A mispairs. MutY also corrects error-prone DNA synthesis past GO lesions which are due to the oxidatively damaged form of guanine: 7,8-dihydro-8-oxoguanine (8-oxo-dGTP).</text>
</comment>
<dbReference type="InterPro" id="IPR004035">
    <property type="entry name" value="Endouclease-III_FeS-bd_BS"/>
</dbReference>
<evidence type="ECO:0000256" key="10">
    <source>
        <dbReference type="ARBA" id="ARBA00023004"/>
    </source>
</evidence>
<dbReference type="Gene3D" id="1.10.1670.10">
    <property type="entry name" value="Helix-hairpin-Helix base-excision DNA repair enzymes (C-terminal)"/>
    <property type="match status" value="1"/>
</dbReference>
<organism evidence="16 17">
    <name type="scientific">Puia dinghuensis</name>
    <dbReference type="NCBI Taxonomy" id="1792502"/>
    <lineage>
        <taxon>Bacteria</taxon>
        <taxon>Pseudomonadati</taxon>
        <taxon>Bacteroidota</taxon>
        <taxon>Chitinophagia</taxon>
        <taxon>Chitinophagales</taxon>
        <taxon>Chitinophagaceae</taxon>
        <taxon>Puia</taxon>
    </lineage>
</organism>
<dbReference type="GO" id="GO:0051539">
    <property type="term" value="F:4 iron, 4 sulfur cluster binding"/>
    <property type="evidence" value="ECO:0007669"/>
    <property type="project" value="UniProtKB-UniRule"/>
</dbReference>
<dbReference type="Proteomes" id="UP000607559">
    <property type="component" value="Unassembled WGS sequence"/>
</dbReference>
<dbReference type="InterPro" id="IPR023170">
    <property type="entry name" value="HhH_base_excis_C"/>
</dbReference>
<dbReference type="Gene3D" id="1.10.340.30">
    <property type="entry name" value="Hypothetical protein, domain 2"/>
    <property type="match status" value="1"/>
</dbReference>
<keyword evidence="17" id="KW-1185">Reference proteome</keyword>
<dbReference type="GO" id="GO:0034039">
    <property type="term" value="F:8-oxo-7,8-dihydroguanine DNA N-glycosylase activity"/>
    <property type="evidence" value="ECO:0007669"/>
    <property type="project" value="TreeGrafter"/>
</dbReference>
<dbReference type="SUPFAM" id="SSF55811">
    <property type="entry name" value="Nudix"/>
    <property type="match status" value="1"/>
</dbReference>
<dbReference type="CDD" id="cd03431">
    <property type="entry name" value="NUDIX_DNA_Glycosylase_C-MutY"/>
    <property type="match status" value="1"/>
</dbReference>
<sequence>MSEKKADFTQNLLNWNKGKNHRKMPWKGEKDPYKIWLSEIILQQTRVEQGWAYYEKFLEAFPTVHHLAIAAEQKVFKLWEGLGYYNRCRNLIATAKRIDAEYNGQFPNTYEEILSLKGIGPYTAAAIASFAFGLPHAVVDGNVTRVLSRYFGNPTPIDTTAGKKLYTELADSLLDKEQPDSYNQAIMDFGATICLPRNPLCDDCMQQTGCQAWQKGWTTQLPVKEKSIQKKQRWFYYFIVEVPDDKVYIRQRTKKDIWEGLFEFILWETDEPVYFNDNHLPPSDFLGQLFDGQALTVRYISRVYRQELSHQTIQGQFLTVRLKKPLPSLKDYLLIHRDQLGEYAFPRFINAWLLDPTPAQSLF</sequence>
<keyword evidence="10 14" id="KW-0408">Iron</keyword>
<dbReference type="SUPFAM" id="SSF48150">
    <property type="entry name" value="DNA-glycosylase"/>
    <property type="match status" value="1"/>
</dbReference>
<feature type="domain" description="HhH-GPD" evidence="15">
    <location>
        <begin position="41"/>
        <end position="192"/>
    </location>
</feature>
<keyword evidence="9" id="KW-0378">Hydrolase</keyword>
<dbReference type="Pfam" id="PF00730">
    <property type="entry name" value="HhH-GPD"/>
    <property type="match status" value="1"/>
</dbReference>
<reference evidence="16" key="2">
    <citation type="submission" date="2020-09" db="EMBL/GenBank/DDBJ databases">
        <authorList>
            <person name="Sun Q."/>
            <person name="Zhou Y."/>
        </authorList>
    </citation>
    <scope>NUCLEOTIDE SEQUENCE</scope>
    <source>
        <strain evidence="16">CGMCC 1.15448</strain>
    </source>
</reference>
<evidence type="ECO:0000259" key="15">
    <source>
        <dbReference type="SMART" id="SM00478"/>
    </source>
</evidence>
<dbReference type="PANTHER" id="PTHR42944">
    <property type="entry name" value="ADENINE DNA GLYCOSYLASE"/>
    <property type="match status" value="1"/>
</dbReference>
<dbReference type="Pfam" id="PF14815">
    <property type="entry name" value="NUDIX_4"/>
    <property type="match status" value="1"/>
</dbReference>
<evidence type="ECO:0000256" key="6">
    <source>
        <dbReference type="ARBA" id="ARBA00022485"/>
    </source>
</evidence>
<dbReference type="CDD" id="cd00056">
    <property type="entry name" value="ENDO3c"/>
    <property type="match status" value="1"/>
</dbReference>
<keyword evidence="13 14" id="KW-0326">Glycosidase</keyword>
<protein>
    <recommendedName>
        <fullName evidence="5 14">Adenine DNA glycosylase</fullName>
        <ecNumber evidence="4 14">3.2.2.31</ecNumber>
    </recommendedName>
</protein>
<keyword evidence="8 14" id="KW-0227">DNA damage</keyword>
<dbReference type="InterPro" id="IPR015797">
    <property type="entry name" value="NUDIX_hydrolase-like_dom_sf"/>
</dbReference>
<evidence type="ECO:0000256" key="3">
    <source>
        <dbReference type="ARBA" id="ARBA00008343"/>
    </source>
</evidence>
<evidence type="ECO:0000256" key="7">
    <source>
        <dbReference type="ARBA" id="ARBA00022723"/>
    </source>
</evidence>
<keyword evidence="7" id="KW-0479">Metal-binding</keyword>
<evidence type="ECO:0000256" key="13">
    <source>
        <dbReference type="ARBA" id="ARBA00023295"/>
    </source>
</evidence>
<evidence type="ECO:0000256" key="2">
    <source>
        <dbReference type="ARBA" id="ARBA00002933"/>
    </source>
</evidence>
<dbReference type="GO" id="GO:0046872">
    <property type="term" value="F:metal ion binding"/>
    <property type="evidence" value="ECO:0007669"/>
    <property type="project" value="UniProtKB-UniRule"/>
</dbReference>
<evidence type="ECO:0000256" key="14">
    <source>
        <dbReference type="RuleBase" id="RU365096"/>
    </source>
</evidence>
<comment type="catalytic activity">
    <reaction evidence="1 14">
        <text>Hydrolyzes free adenine bases from 7,8-dihydro-8-oxoguanine:adenine mismatched double-stranded DNA, leaving an apurinic site.</text>
        <dbReference type="EC" id="3.2.2.31"/>
    </reaction>
</comment>
<dbReference type="InterPro" id="IPR029119">
    <property type="entry name" value="MutY_C"/>
</dbReference>
<dbReference type="Pfam" id="PF00633">
    <property type="entry name" value="HHH"/>
    <property type="match status" value="1"/>
</dbReference>
<evidence type="ECO:0000313" key="16">
    <source>
        <dbReference type="EMBL" id="GGB13395.1"/>
    </source>
</evidence>
<evidence type="ECO:0000256" key="8">
    <source>
        <dbReference type="ARBA" id="ARBA00022763"/>
    </source>
</evidence>
<dbReference type="GO" id="GO:0032357">
    <property type="term" value="F:oxidized purine DNA binding"/>
    <property type="evidence" value="ECO:0007669"/>
    <property type="project" value="TreeGrafter"/>
</dbReference>
<dbReference type="SMART" id="SM00478">
    <property type="entry name" value="ENDO3c"/>
    <property type="match status" value="1"/>
</dbReference>
<proteinExistence type="inferred from homology"/>
<evidence type="ECO:0000256" key="4">
    <source>
        <dbReference type="ARBA" id="ARBA00012045"/>
    </source>
</evidence>
<comment type="cofactor">
    <cofactor evidence="14">
        <name>[4Fe-4S] cluster</name>
        <dbReference type="ChEBI" id="CHEBI:49883"/>
    </cofactor>
    <text evidence="14">Binds 1 [4Fe-4S] cluster.</text>
</comment>
<dbReference type="EMBL" id="BMJC01000004">
    <property type="protein sequence ID" value="GGB13395.1"/>
    <property type="molecule type" value="Genomic_DNA"/>
</dbReference>
<evidence type="ECO:0000256" key="5">
    <source>
        <dbReference type="ARBA" id="ARBA00022023"/>
    </source>
</evidence>
<reference evidence="16" key="1">
    <citation type="journal article" date="2014" name="Int. J. Syst. Evol. Microbiol.">
        <title>Complete genome sequence of Corynebacterium casei LMG S-19264T (=DSM 44701T), isolated from a smear-ripened cheese.</title>
        <authorList>
            <consortium name="US DOE Joint Genome Institute (JGI-PGF)"/>
            <person name="Walter F."/>
            <person name="Albersmeier A."/>
            <person name="Kalinowski J."/>
            <person name="Ruckert C."/>
        </authorList>
    </citation>
    <scope>NUCLEOTIDE SEQUENCE</scope>
    <source>
        <strain evidence="16">CGMCC 1.15448</strain>
    </source>
</reference>
<evidence type="ECO:0000256" key="11">
    <source>
        <dbReference type="ARBA" id="ARBA00023014"/>
    </source>
</evidence>
<dbReference type="NCBIfam" id="TIGR01084">
    <property type="entry name" value="mutY"/>
    <property type="match status" value="1"/>
</dbReference>
<evidence type="ECO:0000313" key="17">
    <source>
        <dbReference type="Proteomes" id="UP000607559"/>
    </source>
</evidence>
<evidence type="ECO:0000256" key="1">
    <source>
        <dbReference type="ARBA" id="ARBA00000843"/>
    </source>
</evidence>
<dbReference type="GO" id="GO:0000701">
    <property type="term" value="F:purine-specific mismatch base pair DNA N-glycosylase activity"/>
    <property type="evidence" value="ECO:0007669"/>
    <property type="project" value="UniProtKB-EC"/>
</dbReference>
<gene>
    <name evidence="16" type="ORF">GCM10011511_41350</name>
</gene>
<dbReference type="InterPro" id="IPR044298">
    <property type="entry name" value="MIG/MutY"/>
</dbReference>
<dbReference type="InterPro" id="IPR011257">
    <property type="entry name" value="DNA_glycosylase"/>
</dbReference>
<dbReference type="PROSITE" id="PS00764">
    <property type="entry name" value="ENDONUCLEASE_III_1"/>
    <property type="match status" value="1"/>
</dbReference>
<dbReference type="GO" id="GO:0006298">
    <property type="term" value="P:mismatch repair"/>
    <property type="evidence" value="ECO:0007669"/>
    <property type="project" value="TreeGrafter"/>
</dbReference>
<dbReference type="EC" id="3.2.2.31" evidence="4 14"/>
<keyword evidence="12" id="KW-0234">DNA repair</keyword>
<keyword evidence="11" id="KW-0411">Iron-sulfur</keyword>
<name>A0A8J2UG73_9BACT</name>
<dbReference type="GO" id="GO:0006284">
    <property type="term" value="P:base-excision repair"/>
    <property type="evidence" value="ECO:0007669"/>
    <property type="project" value="UniProtKB-UniRule"/>
</dbReference>
<evidence type="ECO:0000256" key="9">
    <source>
        <dbReference type="ARBA" id="ARBA00022801"/>
    </source>
</evidence>
<dbReference type="AlphaFoldDB" id="A0A8J2UG73"/>
<evidence type="ECO:0000256" key="12">
    <source>
        <dbReference type="ARBA" id="ARBA00023204"/>
    </source>
</evidence>
<accession>A0A8J2UG73</accession>
<dbReference type="GO" id="GO:0035485">
    <property type="term" value="F:adenine/guanine mispair binding"/>
    <property type="evidence" value="ECO:0007669"/>
    <property type="project" value="TreeGrafter"/>
</dbReference>
<comment type="similarity">
    <text evidence="3 14">Belongs to the Nth/MutY family.</text>
</comment>
<dbReference type="PANTHER" id="PTHR42944:SF1">
    <property type="entry name" value="ADENINE DNA GLYCOSYLASE"/>
    <property type="match status" value="1"/>
</dbReference>
<dbReference type="InterPro" id="IPR005760">
    <property type="entry name" value="A/G_AdeGlyc_MutY"/>
</dbReference>
<comment type="caution">
    <text evidence="16">The sequence shown here is derived from an EMBL/GenBank/DDBJ whole genome shotgun (WGS) entry which is preliminary data.</text>
</comment>
<dbReference type="RefSeq" id="WP_188935287.1">
    <property type="nucleotide sequence ID" value="NZ_BMJC01000004.1"/>
</dbReference>
<dbReference type="InterPro" id="IPR000445">
    <property type="entry name" value="HhH_motif"/>
</dbReference>
<keyword evidence="6" id="KW-0004">4Fe-4S</keyword>
<dbReference type="InterPro" id="IPR003265">
    <property type="entry name" value="HhH-GPD_domain"/>
</dbReference>